<keyword evidence="3" id="KW-1185">Reference proteome</keyword>
<comment type="caution">
    <text evidence="2">The sequence shown here is derived from an EMBL/GenBank/DDBJ whole genome shotgun (WGS) entry which is preliminary data.</text>
</comment>
<dbReference type="AlphaFoldDB" id="A0AAV2IJK0"/>
<name>A0AAV2IJK0_LYMST</name>
<evidence type="ECO:0000313" key="3">
    <source>
        <dbReference type="Proteomes" id="UP001497497"/>
    </source>
</evidence>
<dbReference type="EMBL" id="CAXITT010000751">
    <property type="protein sequence ID" value="CAL1545917.1"/>
    <property type="molecule type" value="Genomic_DNA"/>
</dbReference>
<feature type="transmembrane region" description="Helical" evidence="1">
    <location>
        <begin position="31"/>
        <end position="53"/>
    </location>
</feature>
<keyword evidence="1" id="KW-0812">Transmembrane</keyword>
<protein>
    <submittedName>
        <fullName evidence="2">Uncharacterized protein</fullName>
    </submittedName>
</protein>
<dbReference type="Proteomes" id="UP001497497">
    <property type="component" value="Unassembled WGS sequence"/>
</dbReference>
<keyword evidence="1" id="KW-0472">Membrane</keyword>
<proteinExistence type="predicted"/>
<reference evidence="2 3" key="1">
    <citation type="submission" date="2024-04" db="EMBL/GenBank/DDBJ databases">
        <authorList>
            <consortium name="Genoscope - CEA"/>
            <person name="William W."/>
        </authorList>
    </citation>
    <scope>NUCLEOTIDE SEQUENCE [LARGE SCALE GENOMIC DNA]</scope>
</reference>
<gene>
    <name evidence="2" type="ORF">GSLYS_00019294001</name>
</gene>
<keyword evidence="1" id="KW-1133">Transmembrane helix</keyword>
<sequence length="62" mass="7017">MLPKGNAGKEVSQKFSAYLPAFQDIFDEESFYIFAFCLTLVAFIFAFVASRYVKIKDAGHLD</sequence>
<evidence type="ECO:0000313" key="2">
    <source>
        <dbReference type="EMBL" id="CAL1545917.1"/>
    </source>
</evidence>
<evidence type="ECO:0000256" key="1">
    <source>
        <dbReference type="SAM" id="Phobius"/>
    </source>
</evidence>
<accession>A0AAV2IJK0</accession>
<organism evidence="2 3">
    <name type="scientific">Lymnaea stagnalis</name>
    <name type="common">Great pond snail</name>
    <name type="synonym">Helix stagnalis</name>
    <dbReference type="NCBI Taxonomy" id="6523"/>
    <lineage>
        <taxon>Eukaryota</taxon>
        <taxon>Metazoa</taxon>
        <taxon>Spiralia</taxon>
        <taxon>Lophotrochozoa</taxon>
        <taxon>Mollusca</taxon>
        <taxon>Gastropoda</taxon>
        <taxon>Heterobranchia</taxon>
        <taxon>Euthyneura</taxon>
        <taxon>Panpulmonata</taxon>
        <taxon>Hygrophila</taxon>
        <taxon>Lymnaeoidea</taxon>
        <taxon>Lymnaeidae</taxon>
        <taxon>Lymnaea</taxon>
    </lineage>
</organism>